<evidence type="ECO:0000313" key="5">
    <source>
        <dbReference type="EMBL" id="KAG5276135.1"/>
    </source>
</evidence>
<dbReference type="InterPro" id="IPR036179">
    <property type="entry name" value="Ig-like_dom_sf"/>
</dbReference>
<accession>A0AAV6GMM0</accession>
<evidence type="ECO:0000313" key="6">
    <source>
        <dbReference type="Proteomes" id="UP000823561"/>
    </source>
</evidence>
<dbReference type="GO" id="GO:0098640">
    <property type="term" value="F:integrin binding involved in cell-matrix adhesion"/>
    <property type="evidence" value="ECO:0007669"/>
    <property type="project" value="InterPro"/>
</dbReference>
<proteinExistence type="predicted"/>
<dbReference type="SMART" id="SM00409">
    <property type="entry name" value="IG"/>
    <property type="match status" value="1"/>
</dbReference>
<evidence type="ECO:0000256" key="1">
    <source>
        <dbReference type="SAM" id="MobiDB-lite"/>
    </source>
</evidence>
<dbReference type="InterPro" id="IPR013783">
    <property type="entry name" value="Ig-like_fold"/>
</dbReference>
<dbReference type="GO" id="GO:0034113">
    <property type="term" value="P:heterotypic cell-cell adhesion"/>
    <property type="evidence" value="ECO:0007669"/>
    <property type="project" value="TreeGrafter"/>
</dbReference>
<keyword evidence="3" id="KW-0732">Signal</keyword>
<dbReference type="GO" id="GO:0016020">
    <property type="term" value="C:membrane"/>
    <property type="evidence" value="ECO:0007669"/>
    <property type="project" value="InterPro"/>
</dbReference>
<name>A0AAV6GMM0_9TELE</name>
<dbReference type="PANTHER" id="PTHR14162">
    <property type="entry name" value="MUCOSAL ADDRESSIN CELL ADHESION MOLECULE-1"/>
    <property type="match status" value="1"/>
</dbReference>
<feature type="signal peptide" evidence="3">
    <location>
        <begin position="1"/>
        <end position="25"/>
    </location>
</feature>
<protein>
    <recommendedName>
        <fullName evidence="4">Ig-like domain-containing protein</fullName>
    </recommendedName>
</protein>
<dbReference type="InterPro" id="IPR003599">
    <property type="entry name" value="Ig_sub"/>
</dbReference>
<feature type="region of interest" description="Disordered" evidence="1">
    <location>
        <begin position="242"/>
        <end position="295"/>
    </location>
</feature>
<dbReference type="EMBL" id="JADWDJ010000009">
    <property type="protein sequence ID" value="KAG5276135.1"/>
    <property type="molecule type" value="Genomic_DNA"/>
</dbReference>
<keyword evidence="2" id="KW-1133">Transmembrane helix</keyword>
<dbReference type="GO" id="GO:2000403">
    <property type="term" value="P:positive regulation of lymphocyte migration"/>
    <property type="evidence" value="ECO:0007669"/>
    <property type="project" value="InterPro"/>
</dbReference>
<comment type="caution">
    <text evidence="5">The sequence shown here is derived from an EMBL/GenBank/DDBJ whole genome shotgun (WGS) entry which is preliminary data.</text>
</comment>
<gene>
    <name evidence="5" type="ORF">AALO_G00128250</name>
</gene>
<dbReference type="InterPro" id="IPR007110">
    <property type="entry name" value="Ig-like_dom"/>
</dbReference>
<dbReference type="PROSITE" id="PS50835">
    <property type="entry name" value="IG_LIKE"/>
    <property type="match status" value="1"/>
</dbReference>
<dbReference type="GO" id="GO:0050901">
    <property type="term" value="P:leukocyte tethering or rolling"/>
    <property type="evidence" value="ECO:0007669"/>
    <property type="project" value="TreeGrafter"/>
</dbReference>
<evidence type="ECO:0000259" key="4">
    <source>
        <dbReference type="PROSITE" id="PS50835"/>
    </source>
</evidence>
<dbReference type="Gene3D" id="2.60.40.10">
    <property type="entry name" value="Immunoglobulins"/>
    <property type="match status" value="2"/>
</dbReference>
<dbReference type="Proteomes" id="UP000823561">
    <property type="component" value="Chromosome 9"/>
</dbReference>
<sequence length="426" mass="46117">MALQQQHHILLQCLPLVLLGTSLHAHTVRVQPRQLFVELGSAFNLSCSTDCPGGHASWVTQDDSDFTTTEDRQEVVLSVLSTHEYHAGDYVCISQCKQQHKKASARLNIFCFPDPVLSMAPLNPVSGQSVQVNCTVSVYCSDNYEVDIKLFGEDELSGPMYKFCDESNICNHMLSATDRRGGERVHYTCSAEFTVSMCTIRKTANMTIQFQDIRVVDSTQYTTPTMASLTSSAAISVESITETSPGKNAIGTEPNHPDTTPDSVSSGQTTSSESMTRSPRGEDIRAVDSTQYNTPTMATLTSSAAISVESITETSPGESAIGTEPNHPDTTPDSVSSGQTTSSDSMTRSPRGEGSTSLNHDYREDPNAMKAVEPVSRLTTSIIGTTGALLFSAMGIVIYAYKYGRKLPCLGSSQRKENADELKEVS</sequence>
<feature type="chain" id="PRO_5043417128" description="Ig-like domain-containing protein" evidence="3">
    <location>
        <begin position="26"/>
        <end position="426"/>
    </location>
</feature>
<dbReference type="SUPFAM" id="SSF48726">
    <property type="entry name" value="Immunoglobulin"/>
    <property type="match status" value="1"/>
</dbReference>
<organism evidence="5 6">
    <name type="scientific">Alosa alosa</name>
    <name type="common">allis shad</name>
    <dbReference type="NCBI Taxonomy" id="278164"/>
    <lineage>
        <taxon>Eukaryota</taxon>
        <taxon>Metazoa</taxon>
        <taxon>Chordata</taxon>
        <taxon>Craniata</taxon>
        <taxon>Vertebrata</taxon>
        <taxon>Euteleostomi</taxon>
        <taxon>Actinopterygii</taxon>
        <taxon>Neopterygii</taxon>
        <taxon>Teleostei</taxon>
        <taxon>Clupei</taxon>
        <taxon>Clupeiformes</taxon>
        <taxon>Clupeoidei</taxon>
        <taxon>Clupeidae</taxon>
        <taxon>Alosa</taxon>
    </lineage>
</organism>
<keyword evidence="6" id="KW-1185">Reference proteome</keyword>
<keyword evidence="2" id="KW-0812">Transmembrane</keyword>
<keyword evidence="2" id="KW-0472">Membrane</keyword>
<feature type="compositionally biased region" description="Low complexity" evidence="1">
    <location>
        <begin position="334"/>
        <end position="347"/>
    </location>
</feature>
<feature type="transmembrane region" description="Helical" evidence="2">
    <location>
        <begin position="382"/>
        <end position="401"/>
    </location>
</feature>
<reference evidence="5" key="1">
    <citation type="submission" date="2020-10" db="EMBL/GenBank/DDBJ databases">
        <title>Chromosome-scale genome assembly of the Allis shad, Alosa alosa.</title>
        <authorList>
            <person name="Margot Z."/>
            <person name="Christophe K."/>
            <person name="Cabau C."/>
            <person name="Louis A."/>
            <person name="Berthelot C."/>
            <person name="Parey E."/>
            <person name="Roest Crollius H."/>
            <person name="Montfort J."/>
            <person name="Robinson-Rechavi M."/>
            <person name="Bucao C."/>
            <person name="Bouchez O."/>
            <person name="Gislard M."/>
            <person name="Lluch J."/>
            <person name="Milhes M."/>
            <person name="Lampietro C."/>
            <person name="Lopez Roques C."/>
            <person name="Donnadieu C."/>
            <person name="Braasch I."/>
            <person name="Desvignes T."/>
            <person name="Postlethwait J."/>
            <person name="Bobe J."/>
            <person name="Guiguen Y."/>
        </authorList>
    </citation>
    <scope>NUCLEOTIDE SEQUENCE</scope>
    <source>
        <strain evidence="5">M-15738</strain>
        <tissue evidence="5">Blood</tissue>
    </source>
</reference>
<evidence type="ECO:0000256" key="3">
    <source>
        <dbReference type="SAM" id="SignalP"/>
    </source>
</evidence>
<dbReference type="AlphaFoldDB" id="A0AAV6GMM0"/>
<feature type="domain" description="Ig-like" evidence="4">
    <location>
        <begin position="15"/>
        <end position="108"/>
    </location>
</feature>
<evidence type="ECO:0000256" key="2">
    <source>
        <dbReference type="SAM" id="Phobius"/>
    </source>
</evidence>
<dbReference type="InterPro" id="IPR037413">
    <property type="entry name" value="MADCAM1"/>
</dbReference>
<feature type="compositionally biased region" description="Low complexity" evidence="1">
    <location>
        <begin position="263"/>
        <end position="276"/>
    </location>
</feature>
<dbReference type="PANTHER" id="PTHR14162:SF1">
    <property type="entry name" value="MUCOSAL ADDRESSIN CELL ADHESION MOLECULE 1"/>
    <property type="match status" value="1"/>
</dbReference>
<feature type="region of interest" description="Disordered" evidence="1">
    <location>
        <begin position="311"/>
        <end position="368"/>
    </location>
</feature>
<dbReference type="GO" id="GO:0007229">
    <property type="term" value="P:integrin-mediated signaling pathway"/>
    <property type="evidence" value="ECO:0007669"/>
    <property type="project" value="InterPro"/>
</dbReference>